<evidence type="ECO:0000256" key="5">
    <source>
        <dbReference type="ARBA" id="ARBA00022807"/>
    </source>
</evidence>
<keyword evidence="11" id="KW-1185">Reference proteome</keyword>
<evidence type="ECO:0000259" key="9">
    <source>
        <dbReference type="SMART" id="SM00645"/>
    </source>
</evidence>
<evidence type="ECO:0000313" key="11">
    <source>
        <dbReference type="Proteomes" id="UP001152798"/>
    </source>
</evidence>
<comment type="similarity">
    <text evidence="1">Belongs to the peptidase C1 family.</text>
</comment>
<evidence type="ECO:0000256" key="8">
    <source>
        <dbReference type="SAM" id="SignalP"/>
    </source>
</evidence>
<dbReference type="AlphaFoldDB" id="A0A9P0HS85"/>
<dbReference type="GO" id="GO:0004197">
    <property type="term" value="F:cysteine-type endopeptidase activity"/>
    <property type="evidence" value="ECO:0007669"/>
    <property type="project" value="InterPro"/>
</dbReference>
<protein>
    <recommendedName>
        <fullName evidence="9">Peptidase C1A papain C-terminal domain-containing protein</fullName>
    </recommendedName>
</protein>
<evidence type="ECO:0000256" key="7">
    <source>
        <dbReference type="ARBA" id="ARBA00023157"/>
    </source>
</evidence>
<dbReference type="GO" id="GO:0006508">
    <property type="term" value="P:proteolysis"/>
    <property type="evidence" value="ECO:0007669"/>
    <property type="project" value="UniProtKB-KW"/>
</dbReference>
<dbReference type="InterPro" id="IPR000169">
    <property type="entry name" value="Pept_cys_AS"/>
</dbReference>
<evidence type="ECO:0000256" key="3">
    <source>
        <dbReference type="ARBA" id="ARBA00022729"/>
    </source>
</evidence>
<keyword evidence="2" id="KW-0645">Protease</keyword>
<dbReference type="Gene3D" id="3.90.70.10">
    <property type="entry name" value="Cysteine proteinases"/>
    <property type="match status" value="1"/>
</dbReference>
<dbReference type="Pfam" id="PF00112">
    <property type="entry name" value="Peptidase_C1"/>
    <property type="match status" value="1"/>
</dbReference>
<feature type="chain" id="PRO_5040234396" description="Peptidase C1A papain C-terminal domain-containing protein" evidence="8">
    <location>
        <begin position="16"/>
        <end position="335"/>
    </location>
</feature>
<reference evidence="10" key="1">
    <citation type="submission" date="2022-01" db="EMBL/GenBank/DDBJ databases">
        <authorList>
            <person name="King R."/>
        </authorList>
    </citation>
    <scope>NUCLEOTIDE SEQUENCE</scope>
</reference>
<keyword evidence="4" id="KW-0378">Hydrolase</keyword>
<dbReference type="Pfam" id="PF08127">
    <property type="entry name" value="Propeptide_C1"/>
    <property type="match status" value="1"/>
</dbReference>
<dbReference type="SMART" id="SM00645">
    <property type="entry name" value="Pept_C1"/>
    <property type="match status" value="1"/>
</dbReference>
<dbReference type="OrthoDB" id="640249at2759"/>
<proteinExistence type="inferred from homology"/>
<evidence type="ECO:0000256" key="6">
    <source>
        <dbReference type="ARBA" id="ARBA00023145"/>
    </source>
</evidence>
<dbReference type="PROSITE" id="PS00639">
    <property type="entry name" value="THIOL_PROTEASE_HIS"/>
    <property type="match status" value="1"/>
</dbReference>
<dbReference type="SUPFAM" id="SSF54001">
    <property type="entry name" value="Cysteine proteinases"/>
    <property type="match status" value="1"/>
</dbReference>
<feature type="signal peptide" evidence="8">
    <location>
        <begin position="1"/>
        <end position="15"/>
    </location>
</feature>
<dbReference type="EMBL" id="OV725083">
    <property type="protein sequence ID" value="CAH1408091.1"/>
    <property type="molecule type" value="Genomic_DNA"/>
</dbReference>
<dbReference type="InterPro" id="IPR038765">
    <property type="entry name" value="Papain-like_cys_pep_sf"/>
</dbReference>
<dbReference type="PROSITE" id="PS00139">
    <property type="entry name" value="THIOL_PROTEASE_CYS"/>
    <property type="match status" value="1"/>
</dbReference>
<dbReference type="PRINTS" id="PR00705">
    <property type="entry name" value="PAPAIN"/>
</dbReference>
<evidence type="ECO:0000256" key="1">
    <source>
        <dbReference type="ARBA" id="ARBA00008455"/>
    </source>
</evidence>
<accession>A0A9P0HS85</accession>
<keyword evidence="5" id="KW-0788">Thiol protease</keyword>
<keyword evidence="7" id="KW-1015">Disulfide bond</keyword>
<evidence type="ECO:0000256" key="4">
    <source>
        <dbReference type="ARBA" id="ARBA00022801"/>
    </source>
</evidence>
<organism evidence="10 11">
    <name type="scientific">Nezara viridula</name>
    <name type="common">Southern green stink bug</name>
    <name type="synonym">Cimex viridulus</name>
    <dbReference type="NCBI Taxonomy" id="85310"/>
    <lineage>
        <taxon>Eukaryota</taxon>
        <taxon>Metazoa</taxon>
        <taxon>Ecdysozoa</taxon>
        <taxon>Arthropoda</taxon>
        <taxon>Hexapoda</taxon>
        <taxon>Insecta</taxon>
        <taxon>Pterygota</taxon>
        <taxon>Neoptera</taxon>
        <taxon>Paraneoptera</taxon>
        <taxon>Hemiptera</taxon>
        <taxon>Heteroptera</taxon>
        <taxon>Panheteroptera</taxon>
        <taxon>Pentatomomorpha</taxon>
        <taxon>Pentatomoidea</taxon>
        <taxon>Pentatomidae</taxon>
        <taxon>Pentatominae</taxon>
        <taxon>Nezara</taxon>
    </lineage>
</organism>
<dbReference type="PANTHER" id="PTHR12411">
    <property type="entry name" value="CYSTEINE PROTEASE FAMILY C1-RELATED"/>
    <property type="match status" value="1"/>
</dbReference>
<dbReference type="InterPro" id="IPR000668">
    <property type="entry name" value="Peptidase_C1A_C"/>
</dbReference>
<dbReference type="InterPro" id="IPR012599">
    <property type="entry name" value="Propeptide_C1A"/>
</dbReference>
<evidence type="ECO:0000256" key="2">
    <source>
        <dbReference type="ARBA" id="ARBA00022670"/>
    </source>
</evidence>
<gene>
    <name evidence="10" type="ORF">NEZAVI_LOCUS15683</name>
</gene>
<evidence type="ECO:0000313" key="10">
    <source>
        <dbReference type="EMBL" id="CAH1408091.1"/>
    </source>
</evidence>
<keyword evidence="3 8" id="KW-0732">Signal</keyword>
<keyword evidence="6" id="KW-0865">Zymogen</keyword>
<feature type="domain" description="Peptidase C1A papain C-terminal" evidence="9">
    <location>
        <begin position="82"/>
        <end position="331"/>
    </location>
</feature>
<dbReference type="InterPro" id="IPR025660">
    <property type="entry name" value="Pept_his_AS"/>
</dbReference>
<sequence>MHILLLLACALTALATEYDPLSDEFINYINTLNTTWKAGRNFHRNTSPKFFQKIMGVHPSPPPSAKYLSRLDTSSYKIQGPIPDSFDSRTQWPDCPTISEVDDQGACGSCWAFGAIGAMSDRICIHSNGSVNARLSPQNLISCCWSCGFGCNGGFPGAAWRYWVHKGLVTGGSYNSNQGCIPYGIQPCEHHVPGPHPQCDKEHPTTPKCIRQCQPSYSVSYTEDLHYGKSAYSIEGHPKAIQLEILNNGPVEGTFSVYEDFLSYKKGVYQHVTGKGLGGHAIRILGWGVENGTPYWLIVNSWNTDWGDKGYFKILRGKDECGIEGSVSAGLPKYK</sequence>
<dbReference type="FunFam" id="3.90.70.10:FF:000031">
    <property type="entry name" value="Cathepsin B"/>
    <property type="match status" value="1"/>
</dbReference>
<dbReference type="Proteomes" id="UP001152798">
    <property type="component" value="Chromosome 7"/>
</dbReference>
<dbReference type="CDD" id="cd02620">
    <property type="entry name" value="Peptidase_C1A_CathepsinB"/>
    <property type="match status" value="1"/>
</dbReference>
<name>A0A9P0HS85_NEZVI</name>
<dbReference type="InterPro" id="IPR013128">
    <property type="entry name" value="Peptidase_C1A"/>
</dbReference>